<name>A0ACC2M6C2_PERAE</name>
<evidence type="ECO:0000313" key="1">
    <source>
        <dbReference type="EMBL" id="KAJ8641352.1"/>
    </source>
</evidence>
<protein>
    <submittedName>
        <fullName evidence="1">Uncharacterized protein</fullName>
    </submittedName>
</protein>
<accession>A0ACC2M6C2</accession>
<dbReference type="EMBL" id="CM056813">
    <property type="protein sequence ID" value="KAJ8641352.1"/>
    <property type="molecule type" value="Genomic_DNA"/>
</dbReference>
<proteinExistence type="predicted"/>
<evidence type="ECO:0000313" key="2">
    <source>
        <dbReference type="Proteomes" id="UP001234297"/>
    </source>
</evidence>
<gene>
    <name evidence="1" type="ORF">MRB53_018046</name>
</gene>
<comment type="caution">
    <text evidence="1">The sequence shown here is derived from an EMBL/GenBank/DDBJ whole genome shotgun (WGS) entry which is preliminary data.</text>
</comment>
<dbReference type="Proteomes" id="UP001234297">
    <property type="component" value="Chromosome 5"/>
</dbReference>
<organism evidence="1 2">
    <name type="scientific">Persea americana</name>
    <name type="common">Avocado</name>
    <dbReference type="NCBI Taxonomy" id="3435"/>
    <lineage>
        <taxon>Eukaryota</taxon>
        <taxon>Viridiplantae</taxon>
        <taxon>Streptophyta</taxon>
        <taxon>Embryophyta</taxon>
        <taxon>Tracheophyta</taxon>
        <taxon>Spermatophyta</taxon>
        <taxon>Magnoliopsida</taxon>
        <taxon>Magnoliidae</taxon>
        <taxon>Laurales</taxon>
        <taxon>Lauraceae</taxon>
        <taxon>Persea</taxon>
    </lineage>
</organism>
<keyword evidence="2" id="KW-1185">Reference proteome</keyword>
<sequence>MPEVNWTSFNAMAQVDEAEYMLQLLRDYSNEQESDPSFGPMFWSVDEAANMVETDGSLNYCSSDMVNSACLYIWSQSNGGSQLFSTSNYESYHMGDANLVSLNKSPATMDLCVMDELNSSSSLQVATDNLFEDIVCLNDEMSSENLGESNLNPLEAAVLPNQILQTKRKMRAQQCDKTMLDENNCNNNTGPTESPKKKSRISGNNARNIQSKKNQKTVKGADEEESSAALNGQSSSSCSTEDDSNTASKEMNGASSSSKGPAALNLNGKRKASRGTATDPQSLYARKRRERINERLRILQNLVPNGTKVDISTMLEEAVQYVKFLQLQIKLLSSEDMWMYAPLAYNGMDIGLDLKITAPR</sequence>
<reference evidence="1 2" key="1">
    <citation type="journal article" date="2022" name="Hortic Res">
        <title>A haplotype resolved chromosomal level avocado genome allows analysis of novel avocado genes.</title>
        <authorList>
            <person name="Nath O."/>
            <person name="Fletcher S.J."/>
            <person name="Hayward A."/>
            <person name="Shaw L.M."/>
            <person name="Masouleh A.K."/>
            <person name="Furtado A."/>
            <person name="Henry R.J."/>
            <person name="Mitter N."/>
        </authorList>
    </citation>
    <scope>NUCLEOTIDE SEQUENCE [LARGE SCALE GENOMIC DNA]</scope>
    <source>
        <strain evidence="2">cv. Hass</strain>
    </source>
</reference>